<dbReference type="Proteomes" id="UP000316778">
    <property type="component" value="Unassembled WGS sequence"/>
</dbReference>
<evidence type="ECO:0000256" key="3">
    <source>
        <dbReference type="ARBA" id="ARBA00022598"/>
    </source>
</evidence>
<comment type="domain">
    <text evidence="11">Consists of three domains; the N-terminal catalytic domain, the editing domain and the C-terminal C-Ala domain. The editing domain removes incorrectly charged amino acids, while the C-Ala domain, along with tRNA(Ala), serves as a bridge to cooperatively bring together the editing and aminoacylation centers thus stimulating deacylation of misacylated tRNAs.</text>
</comment>
<dbReference type="Gene3D" id="2.40.30.130">
    <property type="match status" value="1"/>
</dbReference>
<dbReference type="GO" id="GO:0002161">
    <property type="term" value="F:aminoacyl-tRNA deacylase activity"/>
    <property type="evidence" value="ECO:0007669"/>
    <property type="project" value="TreeGrafter"/>
</dbReference>
<dbReference type="InterPro" id="IPR009000">
    <property type="entry name" value="Transl_B-barrel_sf"/>
</dbReference>
<dbReference type="InterPro" id="IPR018162">
    <property type="entry name" value="Ala-tRNA-ligase_IIc_anticod-bd"/>
</dbReference>
<dbReference type="GO" id="GO:0005524">
    <property type="term" value="F:ATP binding"/>
    <property type="evidence" value="ECO:0007669"/>
    <property type="project" value="UniProtKB-UniRule"/>
</dbReference>
<keyword evidence="4 11" id="KW-0479">Metal-binding</keyword>
<feature type="binding site" evidence="11">
    <location>
        <position position="666"/>
    </location>
    <ligand>
        <name>Zn(2+)</name>
        <dbReference type="ChEBI" id="CHEBI:29105"/>
    </ligand>
</feature>
<dbReference type="InterPro" id="IPR023033">
    <property type="entry name" value="Ala_tRNA_ligase_euk/bac"/>
</dbReference>
<comment type="cofactor">
    <cofactor evidence="11">
        <name>Zn(2+)</name>
        <dbReference type="ChEBI" id="CHEBI:29105"/>
    </cofactor>
    <text evidence="11">Binds 1 zinc ion per subunit.</text>
</comment>
<evidence type="ECO:0000313" key="14">
    <source>
        <dbReference type="EMBL" id="TWI91401.1"/>
    </source>
</evidence>
<dbReference type="SUPFAM" id="SSF50447">
    <property type="entry name" value="Translation proteins"/>
    <property type="match status" value="1"/>
</dbReference>
<keyword evidence="6 11" id="KW-0862">Zinc</keyword>
<keyword evidence="12" id="KW-0175">Coiled coil</keyword>
<dbReference type="Gene3D" id="3.10.310.40">
    <property type="match status" value="1"/>
</dbReference>
<dbReference type="PANTHER" id="PTHR11777">
    <property type="entry name" value="ALANYL-TRNA SYNTHETASE"/>
    <property type="match status" value="1"/>
</dbReference>
<dbReference type="InterPro" id="IPR018164">
    <property type="entry name" value="Ala-tRNA-synth_IIc_N"/>
</dbReference>
<dbReference type="NCBIfam" id="TIGR00344">
    <property type="entry name" value="alaS"/>
    <property type="match status" value="1"/>
</dbReference>
<dbReference type="GO" id="GO:0006419">
    <property type="term" value="P:alanyl-tRNA aminoacylation"/>
    <property type="evidence" value="ECO:0007669"/>
    <property type="project" value="UniProtKB-UniRule"/>
</dbReference>
<comment type="similarity">
    <text evidence="1 11">Belongs to the class-II aminoacyl-tRNA synthetase family.</text>
</comment>
<dbReference type="Pfam" id="PF07973">
    <property type="entry name" value="tRNA_SAD"/>
    <property type="match status" value="1"/>
</dbReference>
<feature type="binding site" evidence="11">
    <location>
        <position position="567"/>
    </location>
    <ligand>
        <name>Zn(2+)</name>
        <dbReference type="ChEBI" id="CHEBI:29105"/>
    </ligand>
</feature>
<evidence type="ECO:0000256" key="7">
    <source>
        <dbReference type="ARBA" id="ARBA00022840"/>
    </source>
</evidence>
<sequence length="874" mass="97297">MTASEIRQQFLDFFASKGHQIVPSAPIVVKNDPTLLFTNAGMNQFKDYFLGNKAPAHSRVADTQKCLRVSGKHNDLEEVGIDTYHHTMFEMLGNWSFGDYFKQEAIAWSWELLTKVYKIPADRLYVTFFEGDPKENLPRDEEAYTCWKQHIAEDRILPGNKKDNFWEMGDTGPCGPCSEIHVDCRPDAERQQQDGRSLVNADHPQVIEIWNNVFMQFNRLKDGSLAPLPARHVDTGMGLERLVRVLQGKTSNYDTDLFMGTIHATEKLTGFTYGGTDSKPDVAFRVIADHLRAISFTIADGQLPSNTGAGYVIRRILRRAVRYYYTFLDAKKPLLHELVPVLAQQFAHVFPELQQQADFVKKVVFEEEHNFLRTLESGIRRIEDVMAAAGPQTRTIDGKTAFELYDTYGFPLDLTYLIAHEKGFTVDEKGFDAEMQQQKNRSRAATELDTGDWTVLHDTPANIFIGYELLENTTQVTKYRKIKAKGKEQYQLVLEQTPFYAESGGQVGDTGILQFEGDTIAVTDTKKENDLIVHFTDRLPANVAAPVRAEVDRDKRQDTARHHSATHLLHAALREVLGSHVAQKGSLVNAEYLRFDCSHFAKVSDEELAAIEALVNEKIRQNIPVVIQEMPREEALQLGAMALFGEKYGDVVRVVMMDPDYSIELCGGTHVGATGELGLFKFISESAVAAGVRRLEAVTGARALAFVNEQLLQLKDIKAVLKNPKEPVKAFESLLQEKTGLEKQLAQLELEKVNELAASLKQQVSAINGVNFIGQVVKVNHPDSLKQLGTALKAIDNHVVVLAAAVNGKASVALLVAEALVNAKGWEAPKIIKERIAPLIKGGGGGQKSFATAGGQDTDKLQEVVEQVRKLVEG</sequence>
<dbReference type="FunFam" id="3.30.54.20:FF:000001">
    <property type="entry name" value="Alanine--tRNA ligase"/>
    <property type="match status" value="1"/>
</dbReference>
<dbReference type="CDD" id="cd00673">
    <property type="entry name" value="AlaRS_core"/>
    <property type="match status" value="1"/>
</dbReference>
<protein>
    <recommendedName>
        <fullName evidence="11">Alanine--tRNA ligase</fullName>
        <ecNumber evidence="11">6.1.1.7</ecNumber>
    </recommendedName>
    <alternativeName>
        <fullName evidence="11">Alanyl-tRNA synthetase</fullName>
        <shortName evidence="11">AlaRS</shortName>
    </alternativeName>
</protein>
<keyword evidence="15" id="KW-1185">Reference proteome</keyword>
<evidence type="ECO:0000256" key="5">
    <source>
        <dbReference type="ARBA" id="ARBA00022741"/>
    </source>
</evidence>
<dbReference type="EC" id="6.1.1.7" evidence="11"/>
<comment type="catalytic activity">
    <reaction evidence="11">
        <text>tRNA(Ala) + L-alanine + ATP = L-alanyl-tRNA(Ala) + AMP + diphosphate</text>
        <dbReference type="Rhea" id="RHEA:12540"/>
        <dbReference type="Rhea" id="RHEA-COMP:9657"/>
        <dbReference type="Rhea" id="RHEA-COMP:9923"/>
        <dbReference type="ChEBI" id="CHEBI:30616"/>
        <dbReference type="ChEBI" id="CHEBI:33019"/>
        <dbReference type="ChEBI" id="CHEBI:57972"/>
        <dbReference type="ChEBI" id="CHEBI:78442"/>
        <dbReference type="ChEBI" id="CHEBI:78497"/>
        <dbReference type="ChEBI" id="CHEBI:456215"/>
        <dbReference type="EC" id="6.1.1.7"/>
    </reaction>
</comment>
<dbReference type="Gene3D" id="3.30.930.10">
    <property type="entry name" value="Bira Bifunctional Protein, Domain 2"/>
    <property type="match status" value="1"/>
</dbReference>
<keyword evidence="8 11" id="KW-0694">RNA-binding</keyword>
<keyword evidence="5 11" id="KW-0547">Nucleotide-binding</keyword>
<organism evidence="14 15">
    <name type="scientific">Chitinophaga japonensis</name>
    <name type="common">Flexibacter japonensis</name>
    <dbReference type="NCBI Taxonomy" id="104662"/>
    <lineage>
        <taxon>Bacteria</taxon>
        <taxon>Pseudomonadati</taxon>
        <taxon>Bacteroidota</taxon>
        <taxon>Chitinophagia</taxon>
        <taxon>Chitinophagales</taxon>
        <taxon>Chitinophagaceae</taxon>
        <taxon>Chitinophaga</taxon>
    </lineage>
</organism>
<accession>A0A562TCW3</accession>
<keyword evidence="3 11" id="KW-0436">Ligase</keyword>
<dbReference type="RefSeq" id="WP_145710552.1">
    <property type="nucleotide sequence ID" value="NZ_BAAAFY010000001.1"/>
</dbReference>
<feature type="coiled-coil region" evidence="12">
    <location>
        <begin position="731"/>
        <end position="763"/>
    </location>
</feature>
<dbReference type="InterPro" id="IPR050058">
    <property type="entry name" value="Ala-tRNA_ligase"/>
</dbReference>
<comment type="function">
    <text evidence="11">Catalyzes the attachment of alanine to tRNA(Ala) in a two-step reaction: alanine is first activated by ATP to form Ala-AMP and then transferred to the acceptor end of tRNA(Ala). Also edits incorrectly charged Ser-tRNA(Ala) and Gly-tRNA(Ala) via its editing domain.</text>
</comment>
<dbReference type="InterPro" id="IPR045864">
    <property type="entry name" value="aa-tRNA-synth_II/BPL/LPL"/>
</dbReference>
<evidence type="ECO:0000256" key="2">
    <source>
        <dbReference type="ARBA" id="ARBA00022555"/>
    </source>
</evidence>
<dbReference type="Gene3D" id="3.30.54.20">
    <property type="match status" value="1"/>
</dbReference>
<name>A0A562TCW3_CHIJA</name>
<dbReference type="InterPro" id="IPR012947">
    <property type="entry name" value="tRNA_SAD"/>
</dbReference>
<evidence type="ECO:0000256" key="11">
    <source>
        <dbReference type="HAMAP-Rule" id="MF_00036"/>
    </source>
</evidence>
<dbReference type="EMBL" id="VLLG01000002">
    <property type="protein sequence ID" value="TWI91401.1"/>
    <property type="molecule type" value="Genomic_DNA"/>
</dbReference>
<evidence type="ECO:0000256" key="6">
    <source>
        <dbReference type="ARBA" id="ARBA00022833"/>
    </source>
</evidence>
<dbReference type="GO" id="GO:0008270">
    <property type="term" value="F:zinc ion binding"/>
    <property type="evidence" value="ECO:0007669"/>
    <property type="project" value="UniProtKB-UniRule"/>
</dbReference>
<dbReference type="Pfam" id="PF02272">
    <property type="entry name" value="DHHA1"/>
    <property type="match status" value="1"/>
</dbReference>
<dbReference type="OrthoDB" id="9803884at2"/>
<dbReference type="PRINTS" id="PR00980">
    <property type="entry name" value="TRNASYNTHALA"/>
</dbReference>
<keyword evidence="9 11" id="KW-0648">Protein biosynthesis</keyword>
<dbReference type="HAMAP" id="MF_00036_B">
    <property type="entry name" value="Ala_tRNA_synth_B"/>
    <property type="match status" value="1"/>
</dbReference>
<dbReference type="PROSITE" id="PS50860">
    <property type="entry name" value="AA_TRNA_LIGASE_II_ALA"/>
    <property type="match status" value="1"/>
</dbReference>
<dbReference type="GO" id="GO:0004813">
    <property type="term" value="F:alanine-tRNA ligase activity"/>
    <property type="evidence" value="ECO:0007669"/>
    <property type="project" value="UniProtKB-UniRule"/>
</dbReference>
<feature type="binding site" evidence="11">
    <location>
        <position position="563"/>
    </location>
    <ligand>
        <name>Zn(2+)</name>
        <dbReference type="ChEBI" id="CHEBI:29105"/>
    </ligand>
</feature>
<dbReference type="GO" id="GO:0005737">
    <property type="term" value="C:cytoplasm"/>
    <property type="evidence" value="ECO:0007669"/>
    <property type="project" value="UniProtKB-SubCell"/>
</dbReference>
<dbReference type="AlphaFoldDB" id="A0A562TCW3"/>
<dbReference type="InterPro" id="IPR018163">
    <property type="entry name" value="Thr/Ala-tRNA-synth_IIc_edit"/>
</dbReference>
<feature type="domain" description="Alanyl-transfer RNA synthetases family profile" evidence="13">
    <location>
        <begin position="1"/>
        <end position="709"/>
    </location>
</feature>
<proteinExistence type="inferred from homology"/>
<dbReference type="SUPFAM" id="SSF101353">
    <property type="entry name" value="Putative anticodon-binding domain of alanyl-tRNA synthetase (AlaRS)"/>
    <property type="match status" value="1"/>
</dbReference>
<keyword evidence="2 11" id="KW-0820">tRNA-binding</keyword>
<keyword evidence="7 11" id="KW-0067">ATP-binding</keyword>
<evidence type="ECO:0000313" key="15">
    <source>
        <dbReference type="Proteomes" id="UP000316778"/>
    </source>
</evidence>
<evidence type="ECO:0000256" key="12">
    <source>
        <dbReference type="SAM" id="Coils"/>
    </source>
</evidence>
<evidence type="ECO:0000256" key="4">
    <source>
        <dbReference type="ARBA" id="ARBA00022723"/>
    </source>
</evidence>
<reference evidence="14 15" key="1">
    <citation type="journal article" date="2013" name="Stand. Genomic Sci.">
        <title>Genomic Encyclopedia of Type Strains, Phase I: The one thousand microbial genomes (KMG-I) project.</title>
        <authorList>
            <person name="Kyrpides N.C."/>
            <person name="Woyke T."/>
            <person name="Eisen J.A."/>
            <person name="Garrity G."/>
            <person name="Lilburn T.G."/>
            <person name="Beck B.J."/>
            <person name="Whitman W.B."/>
            <person name="Hugenholtz P."/>
            <person name="Klenk H.P."/>
        </authorList>
    </citation>
    <scope>NUCLEOTIDE SEQUENCE [LARGE SCALE GENOMIC DNA]</scope>
    <source>
        <strain evidence="14 15">DSM 13484</strain>
    </source>
</reference>
<feature type="binding site" evidence="11">
    <location>
        <position position="670"/>
    </location>
    <ligand>
        <name>Zn(2+)</name>
        <dbReference type="ChEBI" id="CHEBI:29105"/>
    </ligand>
</feature>
<evidence type="ECO:0000256" key="10">
    <source>
        <dbReference type="ARBA" id="ARBA00023146"/>
    </source>
</evidence>
<dbReference type="FunFam" id="3.10.310.40:FF:000001">
    <property type="entry name" value="Alanine--tRNA ligase"/>
    <property type="match status" value="1"/>
</dbReference>
<comment type="caution">
    <text evidence="14">The sequence shown here is derived from an EMBL/GenBank/DDBJ whole genome shotgun (WGS) entry which is preliminary data.</text>
</comment>
<dbReference type="InterPro" id="IPR018165">
    <property type="entry name" value="Ala-tRNA-synth_IIc_core"/>
</dbReference>
<keyword evidence="10 11" id="KW-0030">Aminoacyl-tRNA synthetase</keyword>
<dbReference type="Gene3D" id="3.30.980.10">
    <property type="entry name" value="Threonyl-trna Synthetase, Chain A, domain 2"/>
    <property type="match status" value="1"/>
</dbReference>
<dbReference type="InterPro" id="IPR003156">
    <property type="entry name" value="DHHA1_dom"/>
</dbReference>
<evidence type="ECO:0000256" key="8">
    <source>
        <dbReference type="ARBA" id="ARBA00022884"/>
    </source>
</evidence>
<dbReference type="FunFam" id="3.30.980.10:FF:000004">
    <property type="entry name" value="Alanine--tRNA ligase, cytoplasmic"/>
    <property type="match status" value="1"/>
</dbReference>
<evidence type="ECO:0000256" key="1">
    <source>
        <dbReference type="ARBA" id="ARBA00008226"/>
    </source>
</evidence>
<dbReference type="InterPro" id="IPR002318">
    <property type="entry name" value="Ala-tRNA-lgiase_IIc"/>
</dbReference>
<dbReference type="GO" id="GO:0000049">
    <property type="term" value="F:tRNA binding"/>
    <property type="evidence" value="ECO:0007669"/>
    <property type="project" value="UniProtKB-KW"/>
</dbReference>
<evidence type="ECO:0000256" key="9">
    <source>
        <dbReference type="ARBA" id="ARBA00022917"/>
    </source>
</evidence>
<comment type="subcellular location">
    <subcellularLocation>
        <location evidence="11">Cytoplasm</location>
    </subcellularLocation>
</comment>
<gene>
    <name evidence="11" type="primary">alaS</name>
    <name evidence="14" type="ORF">LX66_0770</name>
</gene>
<dbReference type="SUPFAM" id="SSF55681">
    <property type="entry name" value="Class II aaRS and biotin synthetases"/>
    <property type="match status" value="1"/>
</dbReference>
<keyword evidence="11" id="KW-0963">Cytoplasm</keyword>
<evidence type="ECO:0000259" key="13">
    <source>
        <dbReference type="PROSITE" id="PS50860"/>
    </source>
</evidence>
<dbReference type="Pfam" id="PF01411">
    <property type="entry name" value="tRNA-synt_2c"/>
    <property type="match status" value="1"/>
</dbReference>
<dbReference type="SMART" id="SM00863">
    <property type="entry name" value="tRNA_SAD"/>
    <property type="match status" value="1"/>
</dbReference>
<dbReference type="SUPFAM" id="SSF55186">
    <property type="entry name" value="ThrRS/AlaRS common domain"/>
    <property type="match status" value="1"/>
</dbReference>
<dbReference type="FunFam" id="3.30.930.10:FF:000011">
    <property type="entry name" value="Alanine--tRNA ligase, cytoplasmic"/>
    <property type="match status" value="1"/>
</dbReference>
<dbReference type="PANTHER" id="PTHR11777:SF9">
    <property type="entry name" value="ALANINE--TRNA LIGASE, CYTOPLASMIC"/>
    <property type="match status" value="1"/>
</dbReference>